<evidence type="ECO:0000256" key="1">
    <source>
        <dbReference type="ARBA" id="ARBA00004253"/>
    </source>
</evidence>
<evidence type="ECO:0000256" key="15">
    <source>
        <dbReference type="ARBA" id="ARBA00046072"/>
    </source>
</evidence>
<comment type="caution">
    <text evidence="18">The sequence shown here is derived from an EMBL/GenBank/DDBJ whole genome shotgun (WGS) entry which is preliminary data.</text>
</comment>
<keyword evidence="12" id="KW-0576">Peroxisome</keyword>
<evidence type="ECO:0000313" key="18">
    <source>
        <dbReference type="EMBL" id="KAK7093382.1"/>
    </source>
</evidence>
<evidence type="ECO:0000256" key="9">
    <source>
        <dbReference type="ARBA" id="ARBA00022803"/>
    </source>
</evidence>
<protein>
    <recommendedName>
        <fullName evidence="4">Peroxisomal targeting signal 1 receptor</fullName>
    </recommendedName>
    <alternativeName>
        <fullName evidence="13">PTS1-BP</fullName>
    </alternativeName>
    <alternativeName>
        <fullName evidence="14">Peroxin-5</fullName>
    </alternativeName>
</protein>
<dbReference type="AlphaFoldDB" id="A0AAN9AUF9"/>
<evidence type="ECO:0000256" key="14">
    <source>
        <dbReference type="ARBA" id="ARBA00032505"/>
    </source>
</evidence>
<dbReference type="FunFam" id="1.25.40.10:FF:000034">
    <property type="entry name" value="Peroxisomal biogenesis factor 5 isoform 1"/>
    <property type="match status" value="1"/>
</dbReference>
<dbReference type="InterPro" id="IPR019734">
    <property type="entry name" value="TPR_rpt"/>
</dbReference>
<keyword evidence="10" id="KW-0832">Ubl conjugation</keyword>
<dbReference type="GO" id="GO:0005829">
    <property type="term" value="C:cytosol"/>
    <property type="evidence" value="ECO:0007669"/>
    <property type="project" value="UniProtKB-SubCell"/>
</dbReference>
<dbReference type="Gene3D" id="1.25.40.10">
    <property type="entry name" value="Tetratricopeptide repeat domain"/>
    <property type="match status" value="1"/>
</dbReference>
<feature type="repeat" description="TPR" evidence="17">
    <location>
        <begin position="464"/>
        <end position="497"/>
    </location>
</feature>
<proteinExistence type="inferred from homology"/>
<dbReference type="PANTHER" id="PTHR10130:SF0">
    <property type="entry name" value="GH08708P"/>
    <property type="match status" value="1"/>
</dbReference>
<evidence type="ECO:0000256" key="2">
    <source>
        <dbReference type="ARBA" id="ARBA00004514"/>
    </source>
</evidence>
<sequence length="615" mass="68557">MARNLVDGECGGANSLMKLTSHFTQDKAFRQEALGPGFRPHPHAQVGHPGALATPDELVGEFLSGQSTVMAPQTFHMSSLLQEMREIEEAEIAHAPQRGPAIVELAADGGWADEFLAAENSVPNDAAWAAEFGAGRPTVAPHDVKWAAEYLDHAENADHHVWTAEFDKQMLSDTEWAKEFDEKTSNRELEATARELLGTVTDPKINNSEFMKFVKKIGDGEIKIEDNQVVDKTTDERAEDWVSDFRTAEGARSLTDRWAEEFSEFAGNQSDTDFWNKLQEHWQDVDSNTQGHPWLTEFEQTDVYQKYKFEEDNPLKDHPAAFEEGLKCLEKGDIPNAVLLFEAAVQQSPQHAEAWQYLGTSQAENEQEPAAIAALKKCIEFMPDNLKAWQCLAVSFTNESLGSRACHALRSWLRNNPRYAHLLSAEELDKPITSSFMTSSEYEEVRDLYLRAVQAADPHDAVDADVQCNLGVLFNLSGEYDKAVDCFQAALQVKPKDALLWNKLGATLANGNRSEEAVEAYHNALQFSPGFIRCRYNLGIACINLGAHKEAVEHFLAALNMQQKSRGPSGTQTQMSENVWTTLRMTLSLMGRHDLYPHCDANDIDAISSEFGMGS</sequence>
<dbReference type="InterPro" id="IPR011990">
    <property type="entry name" value="TPR-like_helical_dom_sf"/>
</dbReference>
<dbReference type="SUPFAM" id="SSF48452">
    <property type="entry name" value="TPR-like"/>
    <property type="match status" value="1"/>
</dbReference>
<keyword evidence="19" id="KW-1185">Reference proteome</keyword>
<dbReference type="SMART" id="SM00028">
    <property type="entry name" value="TPR"/>
    <property type="match status" value="5"/>
</dbReference>
<feature type="repeat" description="TPR" evidence="17">
    <location>
        <begin position="352"/>
        <end position="385"/>
    </location>
</feature>
<dbReference type="GO" id="GO:0016560">
    <property type="term" value="P:protein import into peroxisome matrix, docking"/>
    <property type="evidence" value="ECO:0007669"/>
    <property type="project" value="TreeGrafter"/>
</dbReference>
<evidence type="ECO:0000256" key="13">
    <source>
        <dbReference type="ARBA" id="ARBA00030232"/>
    </source>
</evidence>
<evidence type="ECO:0000256" key="8">
    <source>
        <dbReference type="ARBA" id="ARBA00022737"/>
    </source>
</evidence>
<reference evidence="18 19" key="1">
    <citation type="submission" date="2024-02" db="EMBL/GenBank/DDBJ databases">
        <title>Chromosome-scale genome assembly of the rough periwinkle Littorina saxatilis.</title>
        <authorList>
            <person name="De Jode A."/>
            <person name="Faria R."/>
            <person name="Formenti G."/>
            <person name="Sims Y."/>
            <person name="Smith T.P."/>
            <person name="Tracey A."/>
            <person name="Wood J.M.D."/>
            <person name="Zagrodzka Z.B."/>
            <person name="Johannesson K."/>
            <person name="Butlin R.K."/>
            <person name="Leder E.H."/>
        </authorList>
    </citation>
    <scope>NUCLEOTIDE SEQUENCE [LARGE SCALE GENOMIC DNA]</scope>
    <source>
        <strain evidence="18">Snail1</strain>
        <tissue evidence="18">Muscle</tissue>
    </source>
</reference>
<comment type="function">
    <text evidence="16">Receptor that mediates peroxisomal import of proteins containing a C-terminal PTS1-type tripeptide peroxisomal targeting signal (SKL-type). Binds to cargo proteins containing a PTS1 peroxisomal targeting signal in the cytosol, and translocates them into the peroxisome matrix by passing through the PEX13-PEX14 docking complex along with cargo proteins. PEX5 receptor is then retrotranslocated into the cytosol, leading to release of bound cargo in the peroxisome matrix, and reset for a subsequent peroxisome import cycle.</text>
</comment>
<keyword evidence="11" id="KW-0653">Protein transport</keyword>
<organism evidence="18 19">
    <name type="scientific">Littorina saxatilis</name>
    <dbReference type="NCBI Taxonomy" id="31220"/>
    <lineage>
        <taxon>Eukaryota</taxon>
        <taxon>Metazoa</taxon>
        <taxon>Spiralia</taxon>
        <taxon>Lophotrochozoa</taxon>
        <taxon>Mollusca</taxon>
        <taxon>Gastropoda</taxon>
        <taxon>Caenogastropoda</taxon>
        <taxon>Littorinimorpha</taxon>
        <taxon>Littorinoidea</taxon>
        <taxon>Littorinidae</taxon>
        <taxon>Littorina</taxon>
    </lineage>
</organism>
<gene>
    <name evidence="18" type="ORF">V1264_007147</name>
</gene>
<comment type="subcellular location">
    <subcellularLocation>
        <location evidence="2">Cytoplasm</location>
        <location evidence="2">Cytosol</location>
    </subcellularLocation>
    <subcellularLocation>
        <location evidence="1">Peroxisome matrix</location>
    </subcellularLocation>
</comment>
<evidence type="ECO:0000256" key="17">
    <source>
        <dbReference type="PROSITE-ProRule" id="PRU00339"/>
    </source>
</evidence>
<comment type="similarity">
    <text evidence="3">Belongs to the peroxisomal targeting signal receptor family.</text>
</comment>
<dbReference type="Proteomes" id="UP001374579">
    <property type="component" value="Unassembled WGS sequence"/>
</dbReference>
<keyword evidence="9 17" id="KW-0802">TPR repeat</keyword>
<dbReference type="Pfam" id="PF00515">
    <property type="entry name" value="TPR_1"/>
    <property type="match status" value="1"/>
</dbReference>
<evidence type="ECO:0000256" key="16">
    <source>
        <dbReference type="ARBA" id="ARBA00046106"/>
    </source>
</evidence>
<dbReference type="Pfam" id="PF13432">
    <property type="entry name" value="TPR_16"/>
    <property type="match status" value="1"/>
</dbReference>
<evidence type="ECO:0000313" key="19">
    <source>
        <dbReference type="Proteomes" id="UP001374579"/>
    </source>
</evidence>
<dbReference type="Pfam" id="PF13181">
    <property type="entry name" value="TPR_8"/>
    <property type="match status" value="1"/>
</dbReference>
<comment type="function">
    <text evidence="15">In addition to promoting peroxisomal translocation of proteins containing a PTS1 peroxisomal targeting signal, mediates peroxisomal import of proteins containing a C-terminal PTS2-type peroxisomal targeting signal via its interaction with PEX7. Interaction with PEX7 only takes place when PEX7 is associated with cargo proteins containing a PTS2 peroxisomal targeting signal. PEX7 along with PTS2-containing cargo proteins are then translocated through the PEX13-PEX14 docking complex together with PEX5.</text>
</comment>
<evidence type="ECO:0000256" key="12">
    <source>
        <dbReference type="ARBA" id="ARBA00023140"/>
    </source>
</evidence>
<evidence type="ECO:0000256" key="4">
    <source>
        <dbReference type="ARBA" id="ARBA00018416"/>
    </source>
</evidence>
<keyword evidence="7" id="KW-1017">Isopeptide bond</keyword>
<evidence type="ECO:0000256" key="5">
    <source>
        <dbReference type="ARBA" id="ARBA00022448"/>
    </source>
</evidence>
<dbReference type="GO" id="GO:0005782">
    <property type="term" value="C:peroxisomal matrix"/>
    <property type="evidence" value="ECO:0007669"/>
    <property type="project" value="UniProtKB-SubCell"/>
</dbReference>
<dbReference type="PANTHER" id="PTHR10130">
    <property type="entry name" value="PEROXISOMAL TARGETING SIGNAL 1 RECEPTOR PEX5"/>
    <property type="match status" value="1"/>
</dbReference>
<evidence type="ECO:0000256" key="3">
    <source>
        <dbReference type="ARBA" id="ARBA00005348"/>
    </source>
</evidence>
<feature type="repeat" description="TPR" evidence="17">
    <location>
        <begin position="498"/>
        <end position="531"/>
    </location>
</feature>
<dbReference type="GO" id="GO:0005052">
    <property type="term" value="F:peroxisome matrix targeting signal-1 binding"/>
    <property type="evidence" value="ECO:0007669"/>
    <property type="project" value="TreeGrafter"/>
</dbReference>
<keyword evidence="5" id="KW-0813">Transport</keyword>
<accession>A0AAN9AUF9</accession>
<dbReference type="EMBL" id="JBAMIC010000019">
    <property type="protein sequence ID" value="KAK7093382.1"/>
    <property type="molecule type" value="Genomic_DNA"/>
</dbReference>
<name>A0AAN9AUF9_9CAEN</name>
<dbReference type="PROSITE" id="PS50293">
    <property type="entry name" value="TPR_REGION"/>
    <property type="match status" value="1"/>
</dbReference>
<evidence type="ECO:0000256" key="11">
    <source>
        <dbReference type="ARBA" id="ARBA00022927"/>
    </source>
</evidence>
<evidence type="ECO:0000256" key="7">
    <source>
        <dbReference type="ARBA" id="ARBA00022499"/>
    </source>
</evidence>
<evidence type="ECO:0000256" key="10">
    <source>
        <dbReference type="ARBA" id="ARBA00022843"/>
    </source>
</evidence>
<dbReference type="InterPro" id="IPR024111">
    <property type="entry name" value="PEX5/PEX5L"/>
</dbReference>
<dbReference type="GO" id="GO:0005778">
    <property type="term" value="C:peroxisomal membrane"/>
    <property type="evidence" value="ECO:0007669"/>
    <property type="project" value="TreeGrafter"/>
</dbReference>
<dbReference type="PROSITE" id="PS50005">
    <property type="entry name" value="TPR"/>
    <property type="match status" value="3"/>
</dbReference>
<evidence type="ECO:0000256" key="6">
    <source>
        <dbReference type="ARBA" id="ARBA00022490"/>
    </source>
</evidence>
<keyword evidence="6" id="KW-0963">Cytoplasm</keyword>
<keyword evidence="8" id="KW-0677">Repeat</keyword>